<evidence type="ECO:0000256" key="1">
    <source>
        <dbReference type="ARBA" id="ARBA00022490"/>
    </source>
</evidence>
<feature type="domain" description="Ribosome maturation factor RimP N-terminal" evidence="5">
    <location>
        <begin position="61"/>
        <end position="134"/>
    </location>
</feature>
<dbReference type="SUPFAM" id="SSF75420">
    <property type="entry name" value="YhbC-like, N-terminal domain"/>
    <property type="match status" value="1"/>
</dbReference>
<dbReference type="Pfam" id="PF17384">
    <property type="entry name" value="DUF150_C"/>
    <property type="match status" value="1"/>
</dbReference>
<dbReference type="NCBIfam" id="NF000930">
    <property type="entry name" value="PRK00092.2-2"/>
    <property type="match status" value="1"/>
</dbReference>
<evidence type="ECO:0000256" key="3">
    <source>
        <dbReference type="HAMAP-Rule" id="MF_01077"/>
    </source>
</evidence>
<evidence type="ECO:0000313" key="8">
    <source>
        <dbReference type="Proteomes" id="UP000630718"/>
    </source>
</evidence>
<dbReference type="GO" id="GO:0005829">
    <property type="term" value="C:cytosol"/>
    <property type="evidence" value="ECO:0007669"/>
    <property type="project" value="TreeGrafter"/>
</dbReference>
<protein>
    <recommendedName>
        <fullName evidence="3">Ribosome maturation factor RimP</fullName>
    </recommendedName>
</protein>
<organism evidence="7 8">
    <name type="scientific">Streptomyces fumanus</name>
    <dbReference type="NCBI Taxonomy" id="67302"/>
    <lineage>
        <taxon>Bacteria</taxon>
        <taxon>Bacillati</taxon>
        <taxon>Actinomycetota</taxon>
        <taxon>Actinomycetes</taxon>
        <taxon>Kitasatosporales</taxon>
        <taxon>Streptomycetaceae</taxon>
        <taxon>Streptomyces</taxon>
    </lineage>
</organism>
<feature type="region of interest" description="Disordered" evidence="4">
    <location>
        <begin position="1"/>
        <end position="21"/>
    </location>
</feature>
<dbReference type="InterPro" id="IPR035956">
    <property type="entry name" value="RimP_N_sf"/>
</dbReference>
<evidence type="ECO:0000259" key="5">
    <source>
        <dbReference type="Pfam" id="PF02576"/>
    </source>
</evidence>
<dbReference type="FunFam" id="3.30.300.70:FF:000002">
    <property type="entry name" value="Ribosome maturation factor RimP"/>
    <property type="match status" value="1"/>
</dbReference>
<gene>
    <name evidence="3 7" type="primary">rimP</name>
    <name evidence="7" type="ORF">GCM10018772_52270</name>
</gene>
<dbReference type="AlphaFoldDB" id="A0A919AQP5"/>
<dbReference type="InterPro" id="IPR028989">
    <property type="entry name" value="RimP_N"/>
</dbReference>
<accession>A0A919AQP5</accession>
<comment type="similarity">
    <text evidence="3">Belongs to the RimP family.</text>
</comment>
<sequence>MITVPGPPPGTTQRHRRARVDGNTLRDRIPFDLTRAPSHNSTRGRGVTRMSTTQSERLRALLEPLVASQGLDLEEIAVDSVGRKRVLRVVVDSDTGADLDRIADVSRALSAKLDETDAMGEGEYTLEVGTPGAERELTEHRHYVRAVGRLVRFRLTGGEDLVARILTVDDDGADLEVPGVKGRKATARRLAFDDIAKARVQVEFNRKDTQDHKDLQEEEEA</sequence>
<comment type="subcellular location">
    <subcellularLocation>
        <location evidence="3">Cytoplasm</location>
    </subcellularLocation>
</comment>
<dbReference type="PANTHER" id="PTHR33867">
    <property type="entry name" value="RIBOSOME MATURATION FACTOR RIMP"/>
    <property type="match status" value="1"/>
</dbReference>
<reference evidence="7" key="1">
    <citation type="journal article" date="2014" name="Int. J. Syst. Evol. Microbiol.">
        <title>Complete genome sequence of Corynebacterium casei LMG S-19264T (=DSM 44701T), isolated from a smear-ripened cheese.</title>
        <authorList>
            <consortium name="US DOE Joint Genome Institute (JGI-PGF)"/>
            <person name="Walter F."/>
            <person name="Albersmeier A."/>
            <person name="Kalinowski J."/>
            <person name="Ruckert C."/>
        </authorList>
    </citation>
    <scope>NUCLEOTIDE SEQUENCE</scope>
    <source>
        <strain evidence="7">JCM 4477</strain>
    </source>
</reference>
<dbReference type="PANTHER" id="PTHR33867:SF1">
    <property type="entry name" value="RIBOSOME MATURATION FACTOR RIMP"/>
    <property type="match status" value="1"/>
</dbReference>
<dbReference type="Proteomes" id="UP000630718">
    <property type="component" value="Unassembled WGS sequence"/>
</dbReference>
<dbReference type="Pfam" id="PF02576">
    <property type="entry name" value="RimP_N"/>
    <property type="match status" value="1"/>
</dbReference>
<comment type="caution">
    <text evidence="7">The sequence shown here is derived from an EMBL/GenBank/DDBJ whole genome shotgun (WGS) entry which is preliminary data.</text>
</comment>
<comment type="function">
    <text evidence="3">Required for maturation of 30S ribosomal subunits.</text>
</comment>
<dbReference type="GO" id="GO:0006412">
    <property type="term" value="P:translation"/>
    <property type="evidence" value="ECO:0007669"/>
    <property type="project" value="TreeGrafter"/>
</dbReference>
<dbReference type="GO" id="GO:0000028">
    <property type="term" value="P:ribosomal small subunit assembly"/>
    <property type="evidence" value="ECO:0007669"/>
    <property type="project" value="TreeGrafter"/>
</dbReference>
<dbReference type="Gene3D" id="3.30.300.70">
    <property type="entry name" value="RimP-like superfamily, N-terminal"/>
    <property type="match status" value="1"/>
</dbReference>
<dbReference type="InterPro" id="IPR028998">
    <property type="entry name" value="RimP_C"/>
</dbReference>
<feature type="compositionally biased region" description="Pro residues" evidence="4">
    <location>
        <begin position="1"/>
        <end position="10"/>
    </location>
</feature>
<keyword evidence="8" id="KW-1185">Reference proteome</keyword>
<evidence type="ECO:0000313" key="7">
    <source>
        <dbReference type="EMBL" id="GHF20497.1"/>
    </source>
</evidence>
<reference evidence="7" key="2">
    <citation type="submission" date="2020-09" db="EMBL/GenBank/DDBJ databases">
        <authorList>
            <person name="Sun Q."/>
            <person name="Ohkuma M."/>
        </authorList>
    </citation>
    <scope>NUCLEOTIDE SEQUENCE</scope>
    <source>
        <strain evidence="7">JCM 4477</strain>
    </source>
</reference>
<keyword evidence="2 3" id="KW-0690">Ribosome biogenesis</keyword>
<feature type="domain" description="Ribosome maturation factor RimP C-terminal" evidence="6">
    <location>
        <begin position="137"/>
        <end position="204"/>
    </location>
</feature>
<name>A0A919AQP5_9ACTN</name>
<dbReference type="InterPro" id="IPR003728">
    <property type="entry name" value="Ribosome_maturation_RimP"/>
</dbReference>
<dbReference type="EMBL" id="BNBI01000012">
    <property type="protein sequence ID" value="GHF20497.1"/>
    <property type="molecule type" value="Genomic_DNA"/>
</dbReference>
<evidence type="ECO:0000259" key="6">
    <source>
        <dbReference type="Pfam" id="PF17384"/>
    </source>
</evidence>
<dbReference type="CDD" id="cd01734">
    <property type="entry name" value="YlxS_C"/>
    <property type="match status" value="1"/>
</dbReference>
<keyword evidence="1 3" id="KW-0963">Cytoplasm</keyword>
<evidence type="ECO:0000256" key="2">
    <source>
        <dbReference type="ARBA" id="ARBA00022517"/>
    </source>
</evidence>
<dbReference type="HAMAP" id="MF_01077">
    <property type="entry name" value="RimP"/>
    <property type="match status" value="1"/>
</dbReference>
<evidence type="ECO:0000256" key="4">
    <source>
        <dbReference type="SAM" id="MobiDB-lite"/>
    </source>
</evidence>
<proteinExistence type="inferred from homology"/>